<keyword evidence="8" id="KW-1185">Reference proteome</keyword>
<name>A0A3A8A8Y8_9HYPH</name>
<keyword evidence="3" id="KW-0597">Phosphoprotein</keyword>
<keyword evidence="5" id="KW-0418">Kinase</keyword>
<dbReference type="PANTHER" id="PTHR43304">
    <property type="entry name" value="PHYTOCHROME-LIKE PROTEIN CPH1"/>
    <property type="match status" value="1"/>
</dbReference>
<comment type="caution">
    <text evidence="7">The sequence shown here is derived from an EMBL/GenBank/DDBJ whole genome shotgun (WGS) entry which is preliminary data.</text>
</comment>
<dbReference type="Gene3D" id="3.30.450.20">
    <property type="entry name" value="PAS domain"/>
    <property type="match status" value="1"/>
</dbReference>
<evidence type="ECO:0000256" key="5">
    <source>
        <dbReference type="ARBA" id="ARBA00022777"/>
    </source>
</evidence>
<dbReference type="Pfam" id="PF08447">
    <property type="entry name" value="PAS_3"/>
    <property type="match status" value="1"/>
</dbReference>
<evidence type="ECO:0000256" key="2">
    <source>
        <dbReference type="ARBA" id="ARBA00012438"/>
    </source>
</evidence>
<evidence type="ECO:0000259" key="6">
    <source>
        <dbReference type="Pfam" id="PF08447"/>
    </source>
</evidence>
<feature type="domain" description="PAS fold-3" evidence="6">
    <location>
        <begin position="51"/>
        <end position="136"/>
    </location>
</feature>
<evidence type="ECO:0000256" key="1">
    <source>
        <dbReference type="ARBA" id="ARBA00000085"/>
    </source>
</evidence>
<dbReference type="AlphaFoldDB" id="A0A3A8A8Y8"/>
<dbReference type="InterPro" id="IPR035965">
    <property type="entry name" value="PAS-like_dom_sf"/>
</dbReference>
<dbReference type="OrthoDB" id="8374591at2"/>
<dbReference type="EC" id="2.7.13.3" evidence="2"/>
<proteinExistence type="predicted"/>
<comment type="catalytic activity">
    <reaction evidence="1">
        <text>ATP + protein L-histidine = ADP + protein N-phospho-L-histidine.</text>
        <dbReference type="EC" id="2.7.13.3"/>
    </reaction>
</comment>
<evidence type="ECO:0000256" key="4">
    <source>
        <dbReference type="ARBA" id="ARBA00022679"/>
    </source>
</evidence>
<evidence type="ECO:0000256" key="3">
    <source>
        <dbReference type="ARBA" id="ARBA00022553"/>
    </source>
</evidence>
<dbReference type="RefSeq" id="WP_109766030.1">
    <property type="nucleotide sequence ID" value="NZ_QFWV02000007.1"/>
</dbReference>
<accession>A0A3A8A8Y8</accession>
<dbReference type="PANTHER" id="PTHR43304:SF1">
    <property type="entry name" value="PAC DOMAIN-CONTAINING PROTEIN"/>
    <property type="match status" value="1"/>
</dbReference>
<dbReference type="InterPro" id="IPR052162">
    <property type="entry name" value="Sensor_kinase/Photoreceptor"/>
</dbReference>
<reference evidence="7 8" key="1">
    <citation type="journal article" date="2018" name="Int. J. Syst. Bacteriol.">
        <title>Oceaniradius stylonemae gen. nov., sp. nov., isolated from a red alga, Stylonema cornu-cervi.</title>
        <authorList>
            <person name="Jeong S."/>
        </authorList>
    </citation>
    <scope>NUCLEOTIDE SEQUENCE [LARGE SCALE GENOMIC DNA]</scope>
    <source>
        <strain evidence="7 8">StC1</strain>
    </source>
</reference>
<dbReference type="GO" id="GO:0004673">
    <property type="term" value="F:protein histidine kinase activity"/>
    <property type="evidence" value="ECO:0007669"/>
    <property type="project" value="UniProtKB-EC"/>
</dbReference>
<protein>
    <recommendedName>
        <fullName evidence="2">histidine kinase</fullName>
        <ecNumber evidence="2">2.7.13.3</ecNumber>
    </recommendedName>
</protein>
<dbReference type="InterPro" id="IPR013655">
    <property type="entry name" value="PAS_fold_3"/>
</dbReference>
<dbReference type="InterPro" id="IPR000014">
    <property type="entry name" value="PAS"/>
</dbReference>
<organism evidence="7 8">
    <name type="scientific">Oceaniradius stylonematis</name>
    <dbReference type="NCBI Taxonomy" id="2184161"/>
    <lineage>
        <taxon>Bacteria</taxon>
        <taxon>Pseudomonadati</taxon>
        <taxon>Pseudomonadota</taxon>
        <taxon>Alphaproteobacteria</taxon>
        <taxon>Hyphomicrobiales</taxon>
        <taxon>Ahrensiaceae</taxon>
        <taxon>Oceaniradius</taxon>
    </lineage>
</organism>
<evidence type="ECO:0000313" key="8">
    <source>
        <dbReference type="Proteomes" id="UP000246132"/>
    </source>
</evidence>
<dbReference type="SUPFAM" id="SSF55785">
    <property type="entry name" value="PYP-like sensor domain (PAS domain)"/>
    <property type="match status" value="1"/>
</dbReference>
<sequence>MDQPLQFAVHDGPRPAQPMEHVTVDGSTILEVLAQFEPFGLWRMDLDTGLVYWTRDIYEIHEIPYRDGPVNVKMAIDAYHPDDRGLVVDCLEDVVARKSGFHFVLRIATADGRYKKVKAVGKFHVNEDGREELIGTFQEDPGGVRGVVIKQ</sequence>
<dbReference type="Proteomes" id="UP000246132">
    <property type="component" value="Unassembled WGS sequence"/>
</dbReference>
<keyword evidence="4" id="KW-0808">Transferase</keyword>
<gene>
    <name evidence="7" type="ORF">DEM25_012295</name>
</gene>
<evidence type="ECO:0000313" key="7">
    <source>
        <dbReference type="EMBL" id="RKF06385.1"/>
    </source>
</evidence>
<dbReference type="EMBL" id="QFWV02000007">
    <property type="protein sequence ID" value="RKF06385.1"/>
    <property type="molecule type" value="Genomic_DNA"/>
</dbReference>
<dbReference type="CDD" id="cd00130">
    <property type="entry name" value="PAS"/>
    <property type="match status" value="1"/>
</dbReference>